<keyword evidence="3" id="KW-0732">Signal</keyword>
<dbReference type="Gene3D" id="2.60.40.4270">
    <property type="entry name" value="Listeria-Bacteroides repeat domain"/>
    <property type="match status" value="1"/>
</dbReference>
<feature type="compositionally biased region" description="Low complexity" evidence="1">
    <location>
        <begin position="549"/>
        <end position="558"/>
    </location>
</feature>
<keyword evidence="5" id="KW-1185">Reference proteome</keyword>
<sequence>MRTLPRASAILLTACVAVVGGAALPALAAPTDDYTALDNAFADPSTVGGRAELGADLAQDLTNGEQITRLDLAAGQSLVLDLNGHDLATASITLGAGSTLTITDTSTGAPGVLTATALVGNHLDPLDNRPAIESTGATLVIEGRATVVATAGSSGAAAIGGADEGDGGTIQIGGQANVTATAAQFGAAIGSGDGDEYLVSALGTGPITISGSAHVTAIAEDGAGIGGGVFTDSGNITITDDAVVSATSEAGAAIGGGYFGGSNAGVIRIDGNATVDATTRRGAGIGGGTQNTTYDFGANGGTIEIGGTAHVTATSTSQAAGIGGGPYGDGGTITISGNPTVTATAQGLGAGIGGGNRGIGGDVRLLGGTITAINGGDTTGTSSAVGNGSNNATFGSLHIADPATLIIPDPAVLRVPADVTVTGDGQLRGGATPGTVVNNGAVQLATEDVDWSTLGLAPNNFLVTRNANTGTSDQEVRVFATTLAAGARQIPAVPTKADHTLSGWNLTQDGTGEAVDLALDTPISADVTHFAQWSQNPPAPVDPEPEPVDPVTPVDPTTPTTPDPAPGVTTITAPAQSGNLATTGAPNVGLWAAIAGGLVLAGGLTVLGVRRRTQH</sequence>
<proteinExistence type="predicted"/>
<evidence type="ECO:0000313" key="4">
    <source>
        <dbReference type="EMBL" id="NKY24259.1"/>
    </source>
</evidence>
<evidence type="ECO:0000256" key="2">
    <source>
        <dbReference type="SAM" id="Phobius"/>
    </source>
</evidence>
<feature type="signal peptide" evidence="3">
    <location>
        <begin position="1"/>
        <end position="28"/>
    </location>
</feature>
<feature type="region of interest" description="Disordered" evidence="1">
    <location>
        <begin position="534"/>
        <end position="565"/>
    </location>
</feature>
<evidence type="ECO:0000256" key="1">
    <source>
        <dbReference type="SAM" id="MobiDB-lite"/>
    </source>
</evidence>
<reference evidence="4 5" key="1">
    <citation type="submission" date="2020-04" db="EMBL/GenBank/DDBJ databases">
        <title>MicrobeNet Type strains.</title>
        <authorList>
            <person name="Nicholson A.C."/>
        </authorList>
    </citation>
    <scope>NUCLEOTIDE SEQUENCE [LARGE SCALE GENOMIC DNA]</scope>
    <source>
        <strain evidence="4 5">ATCC BAA-788</strain>
    </source>
</reference>
<evidence type="ECO:0000256" key="3">
    <source>
        <dbReference type="SAM" id="SignalP"/>
    </source>
</evidence>
<accession>A0A7X6KYC8</accession>
<dbReference type="InterPro" id="IPR042229">
    <property type="entry name" value="Listeria/Bacterioides_rpt_sf"/>
</dbReference>
<dbReference type="RefSeq" id="WP_168631387.1">
    <property type="nucleotide sequence ID" value="NZ_BONL01000024.1"/>
</dbReference>
<feature type="transmembrane region" description="Helical" evidence="2">
    <location>
        <begin position="588"/>
        <end position="609"/>
    </location>
</feature>
<dbReference type="AlphaFoldDB" id="A0A7X6KYC8"/>
<keyword evidence="2" id="KW-1133">Transmembrane helix</keyword>
<organism evidence="4 5">
    <name type="scientific">Cellulomonas denverensis</name>
    <dbReference type="NCBI Taxonomy" id="264297"/>
    <lineage>
        <taxon>Bacteria</taxon>
        <taxon>Bacillati</taxon>
        <taxon>Actinomycetota</taxon>
        <taxon>Actinomycetes</taxon>
        <taxon>Micrococcales</taxon>
        <taxon>Cellulomonadaceae</taxon>
        <taxon>Cellulomonas</taxon>
    </lineage>
</organism>
<dbReference type="EMBL" id="JAAXOX010000013">
    <property type="protein sequence ID" value="NKY24259.1"/>
    <property type="molecule type" value="Genomic_DNA"/>
</dbReference>
<evidence type="ECO:0000313" key="5">
    <source>
        <dbReference type="Proteomes" id="UP000581206"/>
    </source>
</evidence>
<name>A0A7X6KYC8_9CELL</name>
<comment type="caution">
    <text evidence="4">The sequence shown here is derived from an EMBL/GenBank/DDBJ whole genome shotgun (WGS) entry which is preliminary data.</text>
</comment>
<gene>
    <name evidence="4" type="ORF">HGA03_16440</name>
</gene>
<feature type="chain" id="PRO_5031552471" evidence="3">
    <location>
        <begin position="29"/>
        <end position="615"/>
    </location>
</feature>
<dbReference type="Proteomes" id="UP000581206">
    <property type="component" value="Unassembled WGS sequence"/>
</dbReference>
<keyword evidence="2" id="KW-0472">Membrane</keyword>
<protein>
    <submittedName>
        <fullName evidence="4">InlB B-repeat-containing protein</fullName>
    </submittedName>
</protein>
<keyword evidence="2" id="KW-0812">Transmembrane</keyword>